<dbReference type="EMBL" id="FNLN01000015">
    <property type="protein sequence ID" value="SDT98389.1"/>
    <property type="molecule type" value="Genomic_DNA"/>
</dbReference>
<keyword evidence="6" id="KW-1185">Reference proteome</keyword>
<organism evidence="1 8">
    <name type="scientific">Nitrosomonas ureae</name>
    <dbReference type="NCBI Taxonomy" id="44577"/>
    <lineage>
        <taxon>Bacteria</taxon>
        <taxon>Pseudomonadati</taxon>
        <taxon>Pseudomonadota</taxon>
        <taxon>Betaproteobacteria</taxon>
        <taxon>Nitrosomonadales</taxon>
        <taxon>Nitrosomonadaceae</taxon>
        <taxon>Nitrosomonas</taxon>
    </lineage>
</organism>
<evidence type="ECO:0000313" key="7">
    <source>
        <dbReference type="Proteomes" id="UP000219335"/>
    </source>
</evidence>
<name>A0A0S3AK07_9PROT</name>
<reference evidence="1 8" key="4">
    <citation type="submission" date="2018-04" db="EMBL/GenBank/DDBJ databases">
        <title>Active sludge and wastewater microbial communities from Klosterneuburg, Austria.</title>
        <authorList>
            <person name="Wagner M."/>
        </authorList>
    </citation>
    <scope>NUCLEOTIDE SEQUENCE [LARGE SCALE GENOMIC DNA]</scope>
    <source>
        <strain evidence="1 8">Nm4</strain>
    </source>
</reference>
<dbReference type="STRING" id="44577.ATY38_09775"/>
<dbReference type="AlphaFoldDB" id="A0A0S3AK07"/>
<sequence>MPNTILKGREVSMLREEMEILMNERQCLLDTTGAAAMFVAKLDSAVLPASACQAAKILSSSLNNLPEETLQDALERVKLVSAVRA</sequence>
<dbReference type="Proteomes" id="UP000182882">
    <property type="component" value="Unassembled WGS sequence"/>
</dbReference>
<evidence type="ECO:0000313" key="2">
    <source>
        <dbReference type="EMBL" id="SDT98389.1"/>
    </source>
</evidence>
<dbReference type="Proteomes" id="UP000244110">
    <property type="component" value="Unassembled WGS sequence"/>
</dbReference>
<accession>A0A0S3AK07</accession>
<proteinExistence type="predicted"/>
<evidence type="ECO:0000313" key="5">
    <source>
        <dbReference type="Proteomes" id="UP000181998"/>
    </source>
</evidence>
<dbReference type="Proteomes" id="UP000219335">
    <property type="component" value="Unassembled WGS sequence"/>
</dbReference>
<dbReference type="OrthoDB" id="9181944at2"/>
<reference evidence="6" key="1">
    <citation type="submission" date="2016-10" db="EMBL/GenBank/DDBJ databases">
        <authorList>
            <person name="Varghese N."/>
            <person name="Submissions S."/>
        </authorList>
    </citation>
    <scope>NUCLEOTIDE SEQUENCE [LARGE SCALE GENOMIC DNA]</scope>
    <source>
        <strain evidence="6">Nm10</strain>
    </source>
</reference>
<dbReference type="EMBL" id="OCMU01000002">
    <property type="protein sequence ID" value="SOD21009.1"/>
    <property type="molecule type" value="Genomic_DNA"/>
</dbReference>
<dbReference type="RefSeq" id="WP_013648039.1">
    <property type="nucleotide sequence ID" value="NZ_CP013341.1"/>
</dbReference>
<evidence type="ECO:0000313" key="3">
    <source>
        <dbReference type="EMBL" id="SEQ11366.1"/>
    </source>
</evidence>
<evidence type="ECO:0000313" key="4">
    <source>
        <dbReference type="EMBL" id="SOD21009.1"/>
    </source>
</evidence>
<reference evidence="4 7" key="3">
    <citation type="submission" date="2017-09" db="EMBL/GenBank/DDBJ databases">
        <authorList>
            <person name="Ehlers B."/>
            <person name="Leendertz F.H."/>
        </authorList>
    </citation>
    <scope>NUCLEOTIDE SEQUENCE [LARGE SCALE GENOMIC DNA]</scope>
    <source>
        <strain evidence="4 7">Nm42</strain>
    </source>
</reference>
<evidence type="ECO:0000313" key="8">
    <source>
        <dbReference type="Proteomes" id="UP000244110"/>
    </source>
</evidence>
<protein>
    <submittedName>
        <fullName evidence="1">Uncharacterized protein</fullName>
    </submittedName>
</protein>
<evidence type="ECO:0000313" key="6">
    <source>
        <dbReference type="Proteomes" id="UP000182882"/>
    </source>
</evidence>
<dbReference type="EMBL" id="QAOL01000026">
    <property type="protein sequence ID" value="PTQ82629.1"/>
    <property type="molecule type" value="Genomic_DNA"/>
</dbReference>
<gene>
    <name evidence="1" type="ORF">C8R28_102613</name>
    <name evidence="2" type="ORF">SAMN05216406_11518</name>
    <name evidence="3" type="ORF">SAMN05421510_102130</name>
    <name evidence="4" type="ORF">SAMN06297164_3089</name>
</gene>
<evidence type="ECO:0000313" key="1">
    <source>
        <dbReference type="EMBL" id="PTQ82629.1"/>
    </source>
</evidence>
<dbReference type="Proteomes" id="UP000181998">
    <property type="component" value="Unassembled WGS sequence"/>
</dbReference>
<reference evidence="2 5" key="2">
    <citation type="submission" date="2016-10" db="EMBL/GenBank/DDBJ databases">
        <authorList>
            <person name="de Groot N.N."/>
        </authorList>
    </citation>
    <scope>NUCLEOTIDE SEQUENCE [LARGE SCALE GENOMIC DNA]</scope>
    <source>
        <strain evidence="2">Nm10</strain>
        <strain evidence="3 5">Nm9</strain>
    </source>
</reference>
<dbReference type="EMBL" id="FOFX01000021">
    <property type="protein sequence ID" value="SEQ11366.1"/>
    <property type="molecule type" value="Genomic_DNA"/>
</dbReference>
<dbReference type="KEGG" id="nur:ATY38_09775"/>